<proteinExistence type="predicted"/>
<accession>Q0HYV1</accession>
<protein>
    <submittedName>
        <fullName evidence="2">Uncharacterized protein</fullName>
    </submittedName>
</protein>
<sequence>MSQLAVKPTPAPAPRQLPPAANEHGGDAGLNAIAAMRAALGKTSAASKFDRLSPQQKAILLLAASLRPSQYINKPLMTLTTDEREAIRHALISLVDLGRAFAAVPLSRDQFIAPKITMPLSAPQTGQQKAAQQAPQRQDVNSGFEEISRLAAELASEITELDKH</sequence>
<feature type="region of interest" description="Disordered" evidence="1">
    <location>
        <begin position="1"/>
        <end position="26"/>
    </location>
</feature>
<dbReference type="HOGENOM" id="CLU_1617899_0_0_6"/>
<evidence type="ECO:0000313" key="2">
    <source>
        <dbReference type="EMBL" id="ABI41704.1"/>
    </source>
</evidence>
<organism evidence="2">
    <name type="scientific">Shewanella sp. (strain MR-7)</name>
    <dbReference type="NCBI Taxonomy" id="60481"/>
    <lineage>
        <taxon>Bacteria</taxon>
        <taxon>Pseudomonadati</taxon>
        <taxon>Pseudomonadota</taxon>
        <taxon>Gammaproteobacteria</taxon>
        <taxon>Alteromonadales</taxon>
        <taxon>Shewanellaceae</taxon>
        <taxon>Shewanella</taxon>
    </lineage>
</organism>
<reference evidence="2" key="1">
    <citation type="submission" date="2006-08" db="EMBL/GenBank/DDBJ databases">
        <title>Complete sequence of Chromosome1 of Shewanella sp. MR-7.</title>
        <authorList>
            <consortium name="US DOE Joint Genome Institute"/>
            <person name="Copeland A."/>
            <person name="Lucas S."/>
            <person name="Lapidus A."/>
            <person name="Barry K."/>
            <person name="Detter J.C."/>
            <person name="Glavina del Rio T."/>
            <person name="Hammon N."/>
            <person name="Israni S."/>
            <person name="Dalin E."/>
            <person name="Tice H."/>
            <person name="Pitluck S."/>
            <person name="Kiss H."/>
            <person name="Brettin T."/>
            <person name="Bruce D."/>
            <person name="Han C."/>
            <person name="Tapia R."/>
            <person name="Gilna P."/>
            <person name="Schmutz J."/>
            <person name="Larimer F."/>
            <person name="Land M."/>
            <person name="Hauser L."/>
            <person name="Kyrpides N."/>
            <person name="Mikhailova N."/>
            <person name="Nealson K."/>
            <person name="Konstantinidis K."/>
            <person name="Klappenbach J."/>
            <person name="Tiedje J."/>
            <person name="Richardson P."/>
        </authorList>
    </citation>
    <scope>NUCLEOTIDE SEQUENCE</scope>
    <source>
        <strain evidence="2">MR-7</strain>
    </source>
</reference>
<evidence type="ECO:0000256" key="1">
    <source>
        <dbReference type="SAM" id="MobiDB-lite"/>
    </source>
</evidence>
<dbReference type="KEGG" id="shm:Shewmr7_0704"/>
<name>Q0HYV1_SHESR</name>
<dbReference type="AlphaFoldDB" id="Q0HYV1"/>
<feature type="compositionally biased region" description="Low complexity" evidence="1">
    <location>
        <begin position="122"/>
        <end position="138"/>
    </location>
</feature>
<gene>
    <name evidence="2" type="ordered locus">Shewmr7_0704</name>
</gene>
<dbReference type="EMBL" id="CP000444">
    <property type="protein sequence ID" value="ABI41704.1"/>
    <property type="molecule type" value="Genomic_DNA"/>
</dbReference>
<feature type="region of interest" description="Disordered" evidence="1">
    <location>
        <begin position="122"/>
        <end position="142"/>
    </location>
</feature>